<dbReference type="Gene3D" id="2.10.25.10">
    <property type="entry name" value="Laminin"/>
    <property type="match status" value="4"/>
</dbReference>
<dbReference type="InterPro" id="IPR000742">
    <property type="entry name" value="EGF"/>
</dbReference>
<dbReference type="PROSITE" id="PS01186">
    <property type="entry name" value="EGF_2"/>
    <property type="match status" value="1"/>
</dbReference>
<feature type="domain" description="Cadherin" evidence="7">
    <location>
        <begin position="2411"/>
        <end position="2485"/>
    </location>
</feature>
<feature type="disulfide bond" evidence="4">
    <location>
        <begin position="913"/>
        <end position="922"/>
    </location>
</feature>
<evidence type="ECO:0000256" key="5">
    <source>
        <dbReference type="SAM" id="MobiDB-lite"/>
    </source>
</evidence>
<feature type="disulfide bond" evidence="4">
    <location>
        <begin position="776"/>
        <end position="785"/>
    </location>
</feature>
<comment type="caution">
    <text evidence="4">Lacks conserved residue(s) required for the propagation of feature annotation.</text>
</comment>
<protein>
    <recommendedName>
        <fullName evidence="10">EGF-like domain-containing protein</fullName>
    </recommendedName>
</protein>
<organism evidence="8 9">
    <name type="scientific">Litomosoides sigmodontis</name>
    <name type="common">Filarial nematode worm</name>
    <dbReference type="NCBI Taxonomy" id="42156"/>
    <lineage>
        <taxon>Eukaryota</taxon>
        <taxon>Metazoa</taxon>
        <taxon>Ecdysozoa</taxon>
        <taxon>Nematoda</taxon>
        <taxon>Chromadorea</taxon>
        <taxon>Rhabditida</taxon>
        <taxon>Spirurina</taxon>
        <taxon>Spiruromorpha</taxon>
        <taxon>Filarioidea</taxon>
        <taxon>Onchocercidae</taxon>
        <taxon>Litomosoides</taxon>
    </lineage>
</organism>
<dbReference type="GO" id="GO:0016020">
    <property type="term" value="C:membrane"/>
    <property type="evidence" value="ECO:0007669"/>
    <property type="project" value="InterPro"/>
</dbReference>
<feature type="disulfide bond" evidence="4">
    <location>
        <begin position="844"/>
        <end position="853"/>
    </location>
</feature>
<dbReference type="InterPro" id="IPR002049">
    <property type="entry name" value="LE_dom"/>
</dbReference>
<evidence type="ECO:0000256" key="3">
    <source>
        <dbReference type="PROSITE-ProRule" id="PRU00043"/>
    </source>
</evidence>
<dbReference type="PANTHER" id="PTHR14949:SF56">
    <property type="entry name" value="EGF-LIKE-DOMAIN, MULTIPLE 7"/>
    <property type="match status" value="1"/>
</dbReference>
<feature type="domain" description="EGF-like" evidence="6">
    <location>
        <begin position="820"/>
        <end position="854"/>
    </location>
</feature>
<dbReference type="InterPro" id="IPR050969">
    <property type="entry name" value="Dev_Signal_Modulators"/>
</dbReference>
<accession>A0A3P6SPU0</accession>
<evidence type="ECO:0008006" key="10">
    <source>
        <dbReference type="Google" id="ProtNLM"/>
    </source>
</evidence>
<feature type="domain" description="EGF-like" evidence="6">
    <location>
        <begin position="889"/>
        <end position="923"/>
    </location>
</feature>
<dbReference type="SUPFAM" id="SSF51126">
    <property type="entry name" value="Pectin lyase-like"/>
    <property type="match status" value="1"/>
</dbReference>
<dbReference type="CDD" id="cd00055">
    <property type="entry name" value="EGF_Lam"/>
    <property type="match status" value="1"/>
</dbReference>
<dbReference type="STRING" id="42156.A0A3P6SPU0"/>
<dbReference type="SMART" id="SM00181">
    <property type="entry name" value="EGF"/>
    <property type="match status" value="7"/>
</dbReference>
<dbReference type="Pfam" id="PF25024">
    <property type="entry name" value="EGF_TEN"/>
    <property type="match status" value="1"/>
</dbReference>
<keyword evidence="9" id="KW-1185">Reference proteome</keyword>
<evidence type="ECO:0000256" key="1">
    <source>
        <dbReference type="ARBA" id="ARBA00022729"/>
    </source>
</evidence>
<keyword evidence="1" id="KW-0732">Signal</keyword>
<feature type="domain" description="EGF-like" evidence="6">
    <location>
        <begin position="752"/>
        <end position="786"/>
    </location>
</feature>
<dbReference type="OrthoDB" id="5790562at2759"/>
<dbReference type="SUPFAM" id="SSF49313">
    <property type="entry name" value="Cadherin-like"/>
    <property type="match status" value="1"/>
</dbReference>
<keyword evidence="2 4" id="KW-1015">Disulfide bond</keyword>
<dbReference type="CDD" id="cd00053">
    <property type="entry name" value="EGF"/>
    <property type="match status" value="1"/>
</dbReference>
<dbReference type="EMBL" id="UYRX01000190">
    <property type="protein sequence ID" value="VDK76996.1"/>
    <property type="molecule type" value="Genomic_DNA"/>
</dbReference>
<gene>
    <name evidence="8" type="ORF">NLS_LOCUS3474</name>
</gene>
<dbReference type="InterPro" id="IPR002126">
    <property type="entry name" value="Cadherin-like_dom"/>
</dbReference>
<dbReference type="GO" id="GO:0009653">
    <property type="term" value="P:anatomical structure morphogenesis"/>
    <property type="evidence" value="ECO:0007669"/>
    <property type="project" value="UniProtKB-ARBA"/>
</dbReference>
<keyword evidence="3" id="KW-0106">Calcium</keyword>
<reference evidence="8 9" key="1">
    <citation type="submission" date="2018-08" db="EMBL/GenBank/DDBJ databases">
        <authorList>
            <person name="Laetsch R D."/>
            <person name="Stevens L."/>
            <person name="Kumar S."/>
            <person name="Blaxter L. M."/>
        </authorList>
    </citation>
    <scope>NUCLEOTIDE SEQUENCE [LARGE SCALE GENOMIC DNA]</scope>
</reference>
<evidence type="ECO:0000313" key="8">
    <source>
        <dbReference type="EMBL" id="VDK76996.1"/>
    </source>
</evidence>
<dbReference type="SMART" id="SM00710">
    <property type="entry name" value="PbH1"/>
    <property type="match status" value="7"/>
</dbReference>
<dbReference type="InterPro" id="IPR015919">
    <property type="entry name" value="Cadherin-like_sf"/>
</dbReference>
<dbReference type="GO" id="GO:0005509">
    <property type="term" value="F:calcium ion binding"/>
    <property type="evidence" value="ECO:0007669"/>
    <property type="project" value="UniProtKB-UniRule"/>
</dbReference>
<evidence type="ECO:0000259" key="7">
    <source>
        <dbReference type="PROSITE" id="PS50268"/>
    </source>
</evidence>
<dbReference type="CDD" id="cd00054">
    <property type="entry name" value="EGF_CA"/>
    <property type="match status" value="1"/>
</dbReference>
<dbReference type="PANTHER" id="PTHR14949">
    <property type="entry name" value="EGF-LIKE-DOMAIN, MULTIPLE 7, 8"/>
    <property type="match status" value="1"/>
</dbReference>
<dbReference type="PROSITE" id="PS50026">
    <property type="entry name" value="EGF_3"/>
    <property type="match status" value="3"/>
</dbReference>
<evidence type="ECO:0000256" key="2">
    <source>
        <dbReference type="ARBA" id="ARBA00023157"/>
    </source>
</evidence>
<dbReference type="Gene3D" id="2.60.40.60">
    <property type="entry name" value="Cadherins"/>
    <property type="match status" value="1"/>
</dbReference>
<feature type="region of interest" description="Disordered" evidence="5">
    <location>
        <begin position="2554"/>
        <end position="2575"/>
    </location>
</feature>
<dbReference type="InterPro" id="IPR011050">
    <property type="entry name" value="Pectin_lyase_fold/virulence"/>
</dbReference>
<dbReference type="PROSITE" id="PS00022">
    <property type="entry name" value="EGF_1"/>
    <property type="match status" value="4"/>
</dbReference>
<dbReference type="CDD" id="cd11304">
    <property type="entry name" value="Cadherin_repeat"/>
    <property type="match status" value="1"/>
</dbReference>
<dbReference type="PROSITE" id="PS50268">
    <property type="entry name" value="CADHERIN_2"/>
    <property type="match status" value="1"/>
</dbReference>
<evidence type="ECO:0000313" key="9">
    <source>
        <dbReference type="Proteomes" id="UP000277928"/>
    </source>
</evidence>
<name>A0A3P6SPU0_LITSI</name>
<dbReference type="GO" id="GO:0007156">
    <property type="term" value="P:homophilic cell adhesion via plasma membrane adhesion molecules"/>
    <property type="evidence" value="ECO:0007669"/>
    <property type="project" value="InterPro"/>
</dbReference>
<dbReference type="InterPro" id="IPR006626">
    <property type="entry name" value="PbH1"/>
</dbReference>
<proteinExistence type="predicted"/>
<evidence type="ECO:0000256" key="4">
    <source>
        <dbReference type="PROSITE-ProRule" id="PRU00076"/>
    </source>
</evidence>
<dbReference type="Proteomes" id="UP000277928">
    <property type="component" value="Unassembled WGS sequence"/>
</dbReference>
<keyword evidence="4" id="KW-0245">EGF-like domain</keyword>
<dbReference type="OMA" id="HSATACG"/>
<sequence>MKKRSRVRRSSNVQKIVELTIDNSPHFISNNITVHAEETLRIQPGTNLIFSQNTGITVHGTLQIIGTKYRPIMLQAMNGTWNGLRIAFASIDVAKQSRLLYLNISGSKFGIRIESLLLPEMENIISDGNDNGVVISASNSGDNFSINTFNHTMKKLTAINNHENGIVVRVGGHEQGHLLLEEIVLASNQINGLLLEGTVDAVTGPGQFFFNNSRHSTNGLTIEVHRSLFHANDTHIQICNNYFFQNAMRTILLIHRIRPQKMPANAKITIVKNSFVDNLSLSTVYLAGSDVNISFNIFNNFETQCELHFDLKPSSTSTNATNNYWGTPDEEQVMKRICDSRNDKSSVPPAIVVPFLNVAPKKQLLTATKQSRNLSKIFRKSLIIEKDEVVVFHEGSVLNFQPNHGIVVFGALHLLGQRDNQILLKSSNRAPWLGIILNKGGIIHANHCVLEDAIIGLNVSSSNITIENMRIVRPISAGILITTEYNGTFDLGESIIMQSQKSGIRILKRHGQDVLLLRNALILDCGETGIDFTDPAGKLVLQNIVLENSGLFAILLAQSDESQLDSIVLSNLTISKQTRRGNGGILLNLKSYNSFHLNTSNFISNIPPSVTIISKNENLIMRIALEGCESAVIRRNSFIRNNEFARKGTLAIYVSPQMHAQFGQTIDVAQNIFVENKGEWSLFASATNFNQFNGTIRDNRFNGNGNDRNALIVTTPYFQMNNNKFEQFDFDVKRVYNDVSLAQIGSNGRKRATDDCLAVSNCSNNGQCVGLNVCHCNVGYGGSDCSQMSCSALRNCSQNGYCIAPNVCKCFDGWQQQDCSEAACQLVNNCSGHGTCVSRNECFCEPMFEGADCSKRIMSCNSNVSCNNHGLCIDNECVCETGWTGSSCSRALCDQLNNCSGSGICIRPQLCECFDGFAGDDCSVCLGASCDLCDAKCIHGRCDSNTRRCICRGGWRGENCDICATKKCNVMSAVLYVLPTAAGIHQKDANILVYGNDLPFVSSNRYTCLYGSTATYGFYVSSSLVRCTIPALALPGRYLFNIIPYGSDKAIPFFDKRLIHFTLYNECNQTTCKGYCLGAVCVCPDDRDGAFCEQAKILPNMNCKILSSSKLIEAVEGEPYTVKMPSQGENTIFNVETDANGMVIHPNGMVLWSQPIGRIEPYAVNVTATSLTGGCIINWNLTVKPIYTPVITKVQSVDDTNMKVIRGTVNYNAKLIGGVPVRMLVYQNDKLIESVGTRSTANGHFKFIHHPFDEAIPTTVVVVHPGAAEPDAATSSNNVTWTTHTFDIEYIPKIKMKPGEQIEEEYQIRNKGDKVLLNCQLELIMPRDKLQVVKYEKIIKGIAMGELKSMKVTFAAGITLDSTTILLQFKCIDTPKKLIRQQIEVEREQSTFVSYPSRLFISMPPRISPKIFAVDIVNKQGYQFVAAPRISIRPDYSALFLISSKPSLENITKFNNPESTLTLFISYRPTQAVNWTTAGDLVLSDGNKELFTVEYRNYATSELFDFQITVVDELSALDATHVVSDAEVTLRNDVLDYDDKRHTKDNGHVVFFSIIEGTYQLTIKSPTHATVTMIVQPSFINSSLAIFAPISSPYSSVVEDGQLLLEEFDEQQKAPFPKLHFTPSAISVPVSGMKEINLLISSNLDGPSDNVAVLPSVEIHQQHLPFTFATDDLQSGLGLGDGYHMKCKLSRLFDEARSTNLCTVFALQIPYIYMVPNSISNYMRNVMILADNRKRQDDKIQLCEVSLLQTAPKQTSIWVKTTIYCNCAAMMKERCRMHYVSATPCGNTWKYVQDDAVSLQATAMFIAMIAECRAAGVNFQKIKQFLTCAAALHNYCPISQQQPFSKNRSSSFDGRQRWDRFFDQLVINKQADNILQKYFPTLKVLASQAVDTVALYKVFFERLDILLPFKHFEEINDRGWFNTFFESISESSEDGLAISQNGKGGTILADRWNATIVEWSKISSFSSNANLSGMKFKDARELIISSDRLKALAKQYGADNPFALLHNYVGRLLSWRSEHTSDPKQVVKFGDDYDDICAYAYTLITPEKPYENNEFRIRLKVINKKKKSLESVKITLEMIQSHAETTTSDTGITPMQFRIAPVMLDGIESIDRTSKLSPNASFVATWNLKPVKNMRLIREAEYQAVLILKFTQSGRKSVQRIATQPVIFRPRPSLKIYYFISNLAHTKIAQSRNTSQTTFNVMIAFMNTGYSNLENIKVEEIRISVLSKDRVKNFIPYQINNIVIESGSEAENKILSDFHFTIANIESGKTVNAMYNITTDLGQVNERTGISDGKPFLQQVATFRLNRLQQKLTSFYGRIPFPIDLENDFEVLRVNQIGKNGALRLVNPQNVWSSNTDREFLHFIDDNLSAASEFTKYEIIYGNSELFLRPRFEFPVYNIPLVIENWPHIGDEIARIVAHSPSHSIIRYELYSNSTEMNDYFSINPENGVINLKKEIQPEELKNSYCATIRAIDEFGRSETTALTVGFDGFFSECHKIVNFNSLQPFTFIPPQSHPMKPTTGIEANDVATKHTSEMTKLYRLPYIATSSLSSTLHSTEAKTTEGETSETDDEHRTTLSATRKHEYTKLIATQSISDSNSKFNLTSGSSSTFQLSSTVADSYFKESDLNDRVAISSTFSANSVNFWTGSTAAVWNDSSGNYQSSVTSLHKGAHCNLTSPTPAITQSSEDNVRTADIFHLTKIPSTLSLDEFAVSSEVNKNITEMACRLKDAQPIWGLICDLNKTSRVNESVKEKR</sequence>
<evidence type="ECO:0000259" key="6">
    <source>
        <dbReference type="PROSITE" id="PS50026"/>
    </source>
</evidence>